<dbReference type="AlphaFoldDB" id="A0AAV5AWM1"/>
<feature type="transmembrane region" description="Helical" evidence="2">
    <location>
        <begin position="34"/>
        <end position="54"/>
    </location>
</feature>
<evidence type="ECO:0000256" key="2">
    <source>
        <dbReference type="SAM" id="Phobius"/>
    </source>
</evidence>
<gene>
    <name evidence="3" type="ORF">ATOP_00520</name>
</gene>
<accession>A0AAV5AWM1</accession>
<keyword evidence="4" id="KW-1185">Reference proteome</keyword>
<feature type="compositionally biased region" description="Basic and acidic residues" evidence="1">
    <location>
        <begin position="252"/>
        <end position="270"/>
    </location>
</feature>
<evidence type="ECO:0000256" key="1">
    <source>
        <dbReference type="SAM" id="MobiDB-lite"/>
    </source>
</evidence>
<dbReference type="EMBL" id="BQKC01000001">
    <property type="protein sequence ID" value="GJM54397.1"/>
    <property type="molecule type" value="Genomic_DNA"/>
</dbReference>
<feature type="transmembrane region" description="Helical" evidence="2">
    <location>
        <begin position="6"/>
        <end position="27"/>
    </location>
</feature>
<feature type="transmembrane region" description="Helical" evidence="2">
    <location>
        <begin position="74"/>
        <end position="93"/>
    </location>
</feature>
<keyword evidence="2" id="KW-0812">Transmembrane</keyword>
<comment type="caution">
    <text evidence="3">The sequence shown here is derived from an EMBL/GenBank/DDBJ whole genome shotgun (WGS) entry which is preliminary data.</text>
</comment>
<proteinExistence type="predicted"/>
<feature type="transmembrane region" description="Helical" evidence="2">
    <location>
        <begin position="131"/>
        <end position="149"/>
    </location>
</feature>
<keyword evidence="2" id="KW-0472">Membrane</keyword>
<dbReference type="Proteomes" id="UP001055025">
    <property type="component" value="Unassembled WGS sequence"/>
</dbReference>
<feature type="transmembrane region" description="Helical" evidence="2">
    <location>
        <begin position="105"/>
        <end position="125"/>
    </location>
</feature>
<keyword evidence="2" id="KW-1133">Transmembrane helix</keyword>
<name>A0AAV5AWM1_9ACTN</name>
<sequence length="333" mass="37040">MDGFFFAYTLAVLAVCLVSTVLQAMAWSVKRSRAFVAAGWFFSAYFVELGVIFLDEHLHQNVVFPTEAYYAVTYPVARVAIACMLWGSLWAWVLTAVDAYSRKRLLWPVTLFAAAQVACLALLPYGALRQFLFYTCRQVFCAAMGLFAWRAWRAAPTDEQRAWMGRHRRLLLFFMVGVALTVAEDSLVILVMEPAKSGGLPLYLSERNFCENVLMVVLAAALDRIAWREISFRLTATPAAPPTPRTGGAHGTCDRRTGGRDGRRGADGRRRLLRPRGRAHAALCLGPRSHDPGARGAGARVGGTHQPADGRRPRGLRGHREDPRAQHRAQVRR</sequence>
<organism evidence="3 4">
    <name type="scientific">Granulimonas faecalis</name>
    <dbReference type="NCBI Taxonomy" id="2894155"/>
    <lineage>
        <taxon>Bacteria</taxon>
        <taxon>Bacillati</taxon>
        <taxon>Actinomycetota</taxon>
        <taxon>Coriobacteriia</taxon>
        <taxon>Coriobacteriales</taxon>
        <taxon>Kribbibacteriaceae</taxon>
        <taxon>Granulimonas</taxon>
    </lineage>
</organism>
<feature type="compositionally biased region" description="Basic and acidic residues" evidence="1">
    <location>
        <begin position="308"/>
        <end position="325"/>
    </location>
</feature>
<evidence type="ECO:0000313" key="4">
    <source>
        <dbReference type="Proteomes" id="UP001055025"/>
    </source>
</evidence>
<reference evidence="3" key="1">
    <citation type="journal article" date="2022" name="Int. J. Syst. Evol. Microbiol.">
        <title>Granulimonas faecalis gen. nov., sp. nov., and Leptogranulimonas caecicola gen. nov., sp. nov., novel lactate-producing Atopobiaceae bacteria isolated from mouse intestines, and an emended description of the family Atopobiaceae.</title>
        <authorList>
            <person name="Morinaga K."/>
            <person name="Kusada H."/>
            <person name="Sakamoto S."/>
            <person name="Murakami T."/>
            <person name="Toyoda A."/>
            <person name="Mori H."/>
            <person name="Meng X.Y."/>
            <person name="Takashino M."/>
            <person name="Murotomi K."/>
            <person name="Tamaki H."/>
        </authorList>
    </citation>
    <scope>NUCLEOTIDE SEQUENCE</scope>
    <source>
        <strain evidence="3">OPF53</strain>
    </source>
</reference>
<feature type="transmembrane region" description="Helical" evidence="2">
    <location>
        <begin position="170"/>
        <end position="192"/>
    </location>
</feature>
<feature type="region of interest" description="Disordered" evidence="1">
    <location>
        <begin position="237"/>
        <end position="333"/>
    </location>
</feature>
<evidence type="ECO:0000313" key="3">
    <source>
        <dbReference type="EMBL" id="GJM54397.1"/>
    </source>
</evidence>
<protein>
    <submittedName>
        <fullName evidence="3">Uncharacterized protein</fullName>
    </submittedName>
</protein>